<accession>A0ABQ5HRK4</accession>
<dbReference type="SUPFAM" id="SSF54928">
    <property type="entry name" value="RNA-binding domain, RBD"/>
    <property type="match status" value="1"/>
</dbReference>
<protein>
    <submittedName>
        <fullName evidence="1">Transposon TX1</fullName>
    </submittedName>
</protein>
<dbReference type="EMBL" id="BQNB010019926">
    <property type="protein sequence ID" value="GJT90490.1"/>
    <property type="molecule type" value="Genomic_DNA"/>
</dbReference>
<dbReference type="InterPro" id="IPR012677">
    <property type="entry name" value="Nucleotide-bd_a/b_plait_sf"/>
</dbReference>
<comment type="caution">
    <text evidence="1">The sequence shown here is derived from an EMBL/GenBank/DDBJ whole genome shotgun (WGS) entry which is preliminary data.</text>
</comment>
<keyword evidence="2" id="KW-1185">Reference proteome</keyword>
<dbReference type="InterPro" id="IPR035979">
    <property type="entry name" value="RBD_domain_sf"/>
</dbReference>
<dbReference type="PANTHER" id="PTHR11017">
    <property type="entry name" value="LEUCINE-RICH REPEAT-CONTAINING PROTEIN"/>
    <property type="match status" value="1"/>
</dbReference>
<sequence length="323" mass="37419">MHDLIKEMGMNIVSRMDPQDPKKHSRLWIRNEIEDLLSGDSVSEATEYIQLEPVELSFEVVMNGLGNLKNLRALRFSEKVIGGKNLLDLNCLTAKSQNFGKVEEKYNGRLFLSHDQFYSKLLKRLDLKITPKLERLDLKRCIDLIEVHSPVGSLRSLGMGKLWMIFKKYDMVFDMFMAQRRLRNGMRYGFVRYKSASDVEGLLSQLRKIKIGEELLRVYVAYDRKRNNRNVGGRDAGEWDNSRYNCNINMRGQRYENVGNDRRGKRSYVDVVNGGYKRGGDGSKNKMVNEDNGYKEKVKEGLEKQWARGNLLSSKVDADKQEI</sequence>
<reference evidence="1" key="2">
    <citation type="submission" date="2022-01" db="EMBL/GenBank/DDBJ databases">
        <authorList>
            <person name="Yamashiro T."/>
            <person name="Shiraishi A."/>
            <person name="Satake H."/>
            <person name="Nakayama K."/>
        </authorList>
    </citation>
    <scope>NUCLEOTIDE SEQUENCE</scope>
</reference>
<evidence type="ECO:0000313" key="2">
    <source>
        <dbReference type="Proteomes" id="UP001151760"/>
    </source>
</evidence>
<evidence type="ECO:0000313" key="1">
    <source>
        <dbReference type="EMBL" id="GJT90490.1"/>
    </source>
</evidence>
<dbReference type="PANTHER" id="PTHR11017:SF544">
    <property type="entry name" value="ADP-RIBOSYL CYCLASE_CYCLIC ADP-RIBOSE HYDROLASE"/>
    <property type="match status" value="1"/>
</dbReference>
<proteinExistence type="predicted"/>
<reference evidence="1" key="1">
    <citation type="journal article" date="2022" name="Int. J. Mol. Sci.">
        <title>Draft Genome of Tanacetum Coccineum: Genomic Comparison of Closely Related Tanacetum-Family Plants.</title>
        <authorList>
            <person name="Yamashiro T."/>
            <person name="Shiraishi A."/>
            <person name="Nakayama K."/>
            <person name="Satake H."/>
        </authorList>
    </citation>
    <scope>NUCLEOTIDE SEQUENCE</scope>
</reference>
<gene>
    <name evidence="1" type="ORF">Tco_1079335</name>
</gene>
<dbReference type="InterPro" id="IPR044974">
    <property type="entry name" value="Disease_R_plants"/>
</dbReference>
<dbReference type="Gene3D" id="3.30.70.330">
    <property type="match status" value="1"/>
</dbReference>
<dbReference type="CDD" id="cd00590">
    <property type="entry name" value="RRM_SF"/>
    <property type="match status" value="1"/>
</dbReference>
<name>A0ABQ5HRK4_9ASTR</name>
<dbReference type="Proteomes" id="UP001151760">
    <property type="component" value="Unassembled WGS sequence"/>
</dbReference>
<organism evidence="1 2">
    <name type="scientific">Tanacetum coccineum</name>
    <dbReference type="NCBI Taxonomy" id="301880"/>
    <lineage>
        <taxon>Eukaryota</taxon>
        <taxon>Viridiplantae</taxon>
        <taxon>Streptophyta</taxon>
        <taxon>Embryophyta</taxon>
        <taxon>Tracheophyta</taxon>
        <taxon>Spermatophyta</taxon>
        <taxon>Magnoliopsida</taxon>
        <taxon>eudicotyledons</taxon>
        <taxon>Gunneridae</taxon>
        <taxon>Pentapetalae</taxon>
        <taxon>asterids</taxon>
        <taxon>campanulids</taxon>
        <taxon>Asterales</taxon>
        <taxon>Asteraceae</taxon>
        <taxon>Asteroideae</taxon>
        <taxon>Anthemideae</taxon>
        <taxon>Anthemidinae</taxon>
        <taxon>Tanacetum</taxon>
    </lineage>
</organism>